<dbReference type="InterPro" id="IPR017853">
    <property type="entry name" value="GH"/>
</dbReference>
<dbReference type="PANTHER" id="PTHR46066">
    <property type="entry name" value="CHITINASE DOMAIN-CONTAINING PROTEIN 1 FAMILY MEMBER"/>
    <property type="match status" value="1"/>
</dbReference>
<evidence type="ECO:0000313" key="5">
    <source>
        <dbReference type="EMBL" id="KAG2205745.1"/>
    </source>
</evidence>
<dbReference type="OrthoDB" id="10254444at2759"/>
<feature type="signal peptide" evidence="3">
    <location>
        <begin position="1"/>
        <end position="24"/>
    </location>
</feature>
<reference evidence="5" key="1">
    <citation type="submission" date="2020-12" db="EMBL/GenBank/DDBJ databases">
        <title>Metabolic potential, ecology and presence of endohyphal bacteria is reflected in genomic diversity of Mucoromycotina.</title>
        <authorList>
            <person name="Muszewska A."/>
            <person name="Okrasinska A."/>
            <person name="Steczkiewicz K."/>
            <person name="Drgas O."/>
            <person name="Orlowska M."/>
            <person name="Perlinska-Lenart U."/>
            <person name="Aleksandrzak-Piekarczyk T."/>
            <person name="Szatraj K."/>
            <person name="Zielenkiewicz U."/>
            <person name="Pilsyk S."/>
            <person name="Malc E."/>
            <person name="Mieczkowski P."/>
            <person name="Kruszewska J.S."/>
            <person name="Biernat P."/>
            <person name="Pawlowska J."/>
        </authorList>
    </citation>
    <scope>NUCLEOTIDE SEQUENCE</scope>
    <source>
        <strain evidence="5">CBS 226.32</strain>
    </source>
</reference>
<evidence type="ECO:0000259" key="4">
    <source>
        <dbReference type="PROSITE" id="PS51910"/>
    </source>
</evidence>
<dbReference type="GO" id="GO:0008061">
    <property type="term" value="F:chitin binding"/>
    <property type="evidence" value="ECO:0007669"/>
    <property type="project" value="InterPro"/>
</dbReference>
<feature type="domain" description="GH18" evidence="4">
    <location>
        <begin position="65"/>
        <end position="399"/>
    </location>
</feature>
<evidence type="ECO:0000313" key="6">
    <source>
        <dbReference type="Proteomes" id="UP000650833"/>
    </source>
</evidence>
<organism evidence="5 6">
    <name type="scientific">Mucor plumbeus</name>
    <dbReference type="NCBI Taxonomy" id="97098"/>
    <lineage>
        <taxon>Eukaryota</taxon>
        <taxon>Fungi</taxon>
        <taxon>Fungi incertae sedis</taxon>
        <taxon>Mucoromycota</taxon>
        <taxon>Mucoromycotina</taxon>
        <taxon>Mucoromycetes</taxon>
        <taxon>Mucorales</taxon>
        <taxon>Mucorineae</taxon>
        <taxon>Mucoraceae</taxon>
        <taxon>Mucor</taxon>
    </lineage>
</organism>
<dbReference type="GO" id="GO:0070492">
    <property type="term" value="F:oligosaccharide binding"/>
    <property type="evidence" value="ECO:0007669"/>
    <property type="project" value="TreeGrafter"/>
</dbReference>
<dbReference type="SMART" id="SM00636">
    <property type="entry name" value="Glyco_18"/>
    <property type="match status" value="1"/>
</dbReference>
<name>A0A8H7V3E4_9FUNG</name>
<accession>A0A8H7V3E4</accession>
<dbReference type="Gene3D" id="3.20.20.80">
    <property type="entry name" value="Glycosidases"/>
    <property type="match status" value="1"/>
</dbReference>
<dbReference type="InterPro" id="IPR011583">
    <property type="entry name" value="Chitinase_II/V-like_cat"/>
</dbReference>
<dbReference type="EMBL" id="JAEPRC010000167">
    <property type="protein sequence ID" value="KAG2205745.1"/>
    <property type="molecule type" value="Genomic_DNA"/>
</dbReference>
<dbReference type="InterPro" id="IPR001223">
    <property type="entry name" value="Glyco_hydro18_cat"/>
</dbReference>
<dbReference type="GO" id="GO:0012505">
    <property type="term" value="C:endomembrane system"/>
    <property type="evidence" value="ECO:0007669"/>
    <property type="project" value="TreeGrafter"/>
</dbReference>
<keyword evidence="6" id="KW-1185">Reference proteome</keyword>
<feature type="chain" id="PRO_5034933780" description="Chitinase domain-containing protein 1" evidence="3">
    <location>
        <begin position="25"/>
        <end position="402"/>
    </location>
</feature>
<dbReference type="GO" id="GO:0005975">
    <property type="term" value="P:carbohydrate metabolic process"/>
    <property type="evidence" value="ECO:0007669"/>
    <property type="project" value="InterPro"/>
</dbReference>
<evidence type="ECO:0000256" key="1">
    <source>
        <dbReference type="ARBA" id="ARBA00009336"/>
    </source>
</evidence>
<dbReference type="InterPro" id="IPR029070">
    <property type="entry name" value="Chitinase_insertion_sf"/>
</dbReference>
<evidence type="ECO:0000256" key="3">
    <source>
        <dbReference type="SAM" id="SignalP"/>
    </source>
</evidence>
<gene>
    <name evidence="5" type="ORF">INT46_001516</name>
</gene>
<protein>
    <recommendedName>
        <fullName evidence="2">Chitinase domain-containing protein 1</fullName>
    </recommendedName>
</protein>
<dbReference type="PANTHER" id="PTHR46066:SF2">
    <property type="entry name" value="CHITINASE DOMAIN-CONTAINING PROTEIN 1"/>
    <property type="match status" value="1"/>
</dbReference>
<proteinExistence type="inferred from homology"/>
<evidence type="ECO:0000256" key="2">
    <source>
        <dbReference type="ARBA" id="ARBA00040976"/>
    </source>
</evidence>
<dbReference type="Proteomes" id="UP000650833">
    <property type="component" value="Unassembled WGS sequence"/>
</dbReference>
<dbReference type="Gene3D" id="3.10.50.10">
    <property type="match status" value="1"/>
</dbReference>
<dbReference type="Pfam" id="PF00704">
    <property type="entry name" value="Glyco_hydro_18"/>
    <property type="match status" value="1"/>
</dbReference>
<sequence length="402" mass="46324">MKISLHKLLLFGSIGLFSIGAATAAANEQQQKPFHNHNSLDVKTILENHHQPDTLKAHEKHFKGGDTLAYVTPWNNRGYDIVKEFKGKFDYVSPVWYYIQRRSSMQFDIDGEHDVDQNWINEVRDKDTGRGKVLPRFQLRGWTGDDLRLFVSSKEESQILANELIEQVNKYNFDGLVIECGFPAFFQIFLNQLSVLLHKDGRLLVVVLPAIMTEDHKKYMTPDIFKAMSQYVDRFSLMTYDFSSHDLNGGPASPIEWIMDNIEYLAPSAEERSKLLIGLNMYAMSYLPTRAPEPLVMKTIVEKLADQPKQMLLDDELFEDNVEDNTSSEVLNWDSVSQEAWFVDVDEEGIRQGTVWMPTLRSIKNRLRLAEDYGVGIALWEVGQGLDYYVSVDKYLNFCHLF</sequence>
<dbReference type="AlphaFoldDB" id="A0A8H7V3E4"/>
<keyword evidence="3" id="KW-0732">Signal</keyword>
<comment type="caution">
    <text evidence="5">The sequence shown here is derived from an EMBL/GenBank/DDBJ whole genome shotgun (WGS) entry which is preliminary data.</text>
</comment>
<dbReference type="SUPFAM" id="SSF51445">
    <property type="entry name" value="(Trans)glycosidases"/>
    <property type="match status" value="1"/>
</dbReference>
<dbReference type="PROSITE" id="PS51910">
    <property type="entry name" value="GH18_2"/>
    <property type="match status" value="1"/>
</dbReference>
<comment type="similarity">
    <text evidence="1">Belongs to the glycosyl hydrolase 18 family.</text>
</comment>